<dbReference type="KEGG" id="ips:CfP315_0002"/>
<evidence type="ECO:0000313" key="1">
    <source>
        <dbReference type="EMBL" id="BED91516.1"/>
    </source>
</evidence>
<proteinExistence type="predicted"/>
<sequence length="105" mass="12312">MLSVNFFAINEGKVQIGTYVFKEFLQNFTKEFENRLLPKLSSHIKITNTRNKIKPKRKTLEVICSKLQKVTLKKVEEKRDMGDFAIILFHHLSSTPSSFFFSHTF</sequence>
<reference evidence="1" key="1">
    <citation type="journal article" date="2023" name="ISME J.">
        <title>Emergence of putative energy parasites within Clostridia revealed by genome analysis of a novel endosymbiotic clade.</title>
        <authorList>
            <person name="Takahashi K."/>
            <person name="Kuwahara H."/>
            <person name="Horikawa Y."/>
            <person name="Izawa K."/>
            <person name="Kato D."/>
            <person name="Inagaki T."/>
            <person name="Yuki M."/>
            <person name="Ohkuma M."/>
            <person name="Hongoh Y."/>
        </authorList>
    </citation>
    <scope>NUCLEOTIDE SEQUENCE</scope>
    <source>
        <strain evidence="1">CfP3-15</strain>
    </source>
</reference>
<organism evidence="1">
    <name type="scientific">Candidatus Improbicoccus pseudotrichonymphae</name>
    <dbReference type="NCBI Taxonomy" id="3033792"/>
    <lineage>
        <taxon>Bacteria</taxon>
        <taxon>Bacillati</taxon>
        <taxon>Bacillota</taxon>
        <taxon>Clostridia</taxon>
        <taxon>Candidatus Improbicoccus</taxon>
    </lineage>
</organism>
<dbReference type="Proteomes" id="UP001337580">
    <property type="component" value="Chromosome"/>
</dbReference>
<dbReference type="AlphaFoldDB" id="A0AA48HUC3"/>
<accession>A0AA48HUC3</accession>
<name>A0AA48HUC3_9FIRM</name>
<gene>
    <name evidence="1" type="ORF">CfP315_0002</name>
</gene>
<protein>
    <submittedName>
        <fullName evidence="1">Uncharacterized protein</fullName>
    </submittedName>
</protein>
<dbReference type="EMBL" id="AP027924">
    <property type="protein sequence ID" value="BED91516.1"/>
    <property type="molecule type" value="Genomic_DNA"/>
</dbReference>